<dbReference type="GO" id="GO:0046578">
    <property type="term" value="P:regulation of Ras protein signal transduction"/>
    <property type="evidence" value="ECO:0007669"/>
    <property type="project" value="TreeGrafter"/>
</dbReference>
<dbReference type="Gene3D" id="3.90.280.10">
    <property type="entry name" value="PEBP-like"/>
    <property type="match status" value="1"/>
</dbReference>
<name>A0AA38S9J6_9PEZI</name>
<evidence type="ECO:0000313" key="3">
    <source>
        <dbReference type="Proteomes" id="UP001174691"/>
    </source>
</evidence>
<proteinExistence type="predicted"/>
<keyword evidence="3" id="KW-1185">Reference proteome</keyword>
<sequence length="189" mass="19989">MLTSFALSVLLFAGTALGETPPGFTPEAVAHLDIIFGTKAVSSPGASLTKSDTQKQPVIGTSDTVLNGTYLWLMMDLDVPASFTNPSAGPRRTNLHAMVTGFKSTGQKTADVNTLASTATGPVRYVGPAPPAENPPYAHRYVNLLFETNATFTVPQSYVQQTLGFDLPAFVKKTGLGPPVRGNWFNVTG</sequence>
<organism evidence="2 3">
    <name type="scientific">Coniochaeta hoffmannii</name>
    <dbReference type="NCBI Taxonomy" id="91930"/>
    <lineage>
        <taxon>Eukaryota</taxon>
        <taxon>Fungi</taxon>
        <taxon>Dikarya</taxon>
        <taxon>Ascomycota</taxon>
        <taxon>Pezizomycotina</taxon>
        <taxon>Sordariomycetes</taxon>
        <taxon>Sordariomycetidae</taxon>
        <taxon>Coniochaetales</taxon>
        <taxon>Coniochaetaceae</taxon>
        <taxon>Coniochaeta</taxon>
    </lineage>
</organism>
<dbReference type="GO" id="GO:0005543">
    <property type="term" value="F:phospholipid binding"/>
    <property type="evidence" value="ECO:0007669"/>
    <property type="project" value="TreeGrafter"/>
</dbReference>
<dbReference type="PANTHER" id="PTHR11362">
    <property type="entry name" value="PHOSPHATIDYLETHANOLAMINE-BINDING PROTEIN"/>
    <property type="match status" value="1"/>
</dbReference>
<comment type="caution">
    <text evidence="2">The sequence shown here is derived from an EMBL/GenBank/DDBJ whole genome shotgun (WGS) entry which is preliminary data.</text>
</comment>
<dbReference type="Pfam" id="PF01161">
    <property type="entry name" value="PBP"/>
    <property type="match status" value="1"/>
</dbReference>
<dbReference type="AlphaFoldDB" id="A0AA38S9J6"/>
<dbReference type="InterPro" id="IPR035810">
    <property type="entry name" value="PEBP_euk"/>
</dbReference>
<protein>
    <submittedName>
        <fullName evidence="2">PEBP-like protein</fullName>
    </submittedName>
</protein>
<accession>A0AA38S9J6</accession>
<dbReference type="GO" id="GO:0030162">
    <property type="term" value="P:regulation of proteolysis"/>
    <property type="evidence" value="ECO:0007669"/>
    <property type="project" value="TreeGrafter"/>
</dbReference>
<evidence type="ECO:0000256" key="1">
    <source>
        <dbReference type="SAM" id="SignalP"/>
    </source>
</evidence>
<keyword evidence="1" id="KW-0732">Signal</keyword>
<feature type="signal peptide" evidence="1">
    <location>
        <begin position="1"/>
        <end position="18"/>
    </location>
</feature>
<dbReference type="GO" id="GO:0030414">
    <property type="term" value="F:peptidase inhibitor activity"/>
    <property type="evidence" value="ECO:0007669"/>
    <property type="project" value="TreeGrafter"/>
</dbReference>
<dbReference type="EMBL" id="JANBVN010000032">
    <property type="protein sequence ID" value="KAJ9160691.1"/>
    <property type="molecule type" value="Genomic_DNA"/>
</dbReference>
<feature type="chain" id="PRO_5041347618" evidence="1">
    <location>
        <begin position="19"/>
        <end position="189"/>
    </location>
</feature>
<dbReference type="InterPro" id="IPR008914">
    <property type="entry name" value="PEBP"/>
</dbReference>
<dbReference type="CDD" id="cd00866">
    <property type="entry name" value="PEBP_euk"/>
    <property type="match status" value="1"/>
</dbReference>
<reference evidence="2" key="1">
    <citation type="submission" date="2022-07" db="EMBL/GenBank/DDBJ databases">
        <title>Fungi with potential for degradation of polypropylene.</title>
        <authorList>
            <person name="Gostincar C."/>
        </authorList>
    </citation>
    <scope>NUCLEOTIDE SEQUENCE</scope>
    <source>
        <strain evidence="2">EXF-13287</strain>
    </source>
</reference>
<gene>
    <name evidence="2" type="ORF">NKR19_g3003</name>
</gene>
<dbReference type="Proteomes" id="UP001174691">
    <property type="component" value="Unassembled WGS sequence"/>
</dbReference>
<dbReference type="PANTHER" id="PTHR11362:SF141">
    <property type="entry name" value="PHOSPHATIDYLETHANOLAMINE-BINDING PROTEIN"/>
    <property type="match status" value="1"/>
</dbReference>
<evidence type="ECO:0000313" key="2">
    <source>
        <dbReference type="EMBL" id="KAJ9160691.1"/>
    </source>
</evidence>
<dbReference type="InterPro" id="IPR036610">
    <property type="entry name" value="PEBP-like_sf"/>
</dbReference>
<dbReference type="SUPFAM" id="SSF49777">
    <property type="entry name" value="PEBP-like"/>
    <property type="match status" value="1"/>
</dbReference>